<feature type="domain" description="TNFR-Cys" evidence="8">
    <location>
        <begin position="84"/>
        <end position="124"/>
    </location>
</feature>
<dbReference type="GO" id="GO:0043066">
    <property type="term" value="P:negative regulation of apoptotic process"/>
    <property type="evidence" value="ECO:0007669"/>
    <property type="project" value="TreeGrafter"/>
</dbReference>
<feature type="repeat" description="TNFR-Cys" evidence="6">
    <location>
        <begin position="84"/>
        <end position="124"/>
    </location>
</feature>
<keyword evidence="10" id="KW-1185">Reference proteome</keyword>
<dbReference type="Proteomes" id="UP000261520">
    <property type="component" value="Unplaced"/>
</dbReference>
<dbReference type="GO" id="GO:0097049">
    <property type="term" value="P:motor neuron apoptotic process"/>
    <property type="evidence" value="ECO:0007669"/>
    <property type="project" value="TreeGrafter"/>
</dbReference>
<sequence length="274" mass="30467">RQGCFNGTYEYMGLTCCKCAAGKSVEEHCTSQTQTRCEPCEPGKQYQSHANELKTCESCTTCGHPSANLEVDRQCTPLVDSTCKCKENHYCSSGTTPCKICEPCQLCDSEGIKVACSATNNTICNDKSKGIVSPCGVSVLVISACICIVKDYIYFLFSFRKICLFLVRNLFFFLQGSNLNIKLTLGPHIPQIAEVITWKNMRNLAMKSGIHASKIESCEQDHQNSSTERTIALMRIWEEKESRAASEKLVQFLKETYQNSKAEEVLTILRGGNS</sequence>
<reference evidence="9" key="2">
    <citation type="submission" date="2025-09" db="UniProtKB">
        <authorList>
            <consortium name="Ensembl"/>
        </authorList>
    </citation>
    <scope>IDENTIFICATION</scope>
</reference>
<dbReference type="GO" id="GO:0097192">
    <property type="term" value="P:extrinsic apoptotic signaling pathway in absence of ligand"/>
    <property type="evidence" value="ECO:0007669"/>
    <property type="project" value="TreeGrafter"/>
</dbReference>
<dbReference type="AlphaFoldDB" id="A0A3B4BC00"/>
<name>A0A3B4BC00_9GOBI</name>
<keyword evidence="5" id="KW-0325">Glycoprotein</keyword>
<accession>A0A3B4BC00</accession>
<dbReference type="GO" id="GO:0045121">
    <property type="term" value="C:membrane raft"/>
    <property type="evidence" value="ECO:0007669"/>
    <property type="project" value="TreeGrafter"/>
</dbReference>
<dbReference type="GO" id="GO:0032872">
    <property type="term" value="P:regulation of stress-activated MAPK cascade"/>
    <property type="evidence" value="ECO:0007669"/>
    <property type="project" value="TreeGrafter"/>
</dbReference>
<dbReference type="Gene3D" id="1.10.533.10">
    <property type="entry name" value="Death Domain, Fas"/>
    <property type="match status" value="1"/>
</dbReference>
<protein>
    <submittedName>
        <fullName evidence="9">Uncharacterized protein</fullName>
    </submittedName>
</protein>
<dbReference type="GO" id="GO:0031265">
    <property type="term" value="C:CD95 death-inducing signaling complex"/>
    <property type="evidence" value="ECO:0007669"/>
    <property type="project" value="TreeGrafter"/>
</dbReference>
<evidence type="ECO:0000256" key="3">
    <source>
        <dbReference type="ARBA" id="ARBA00022737"/>
    </source>
</evidence>
<keyword evidence="1" id="KW-0053">Apoptosis</keyword>
<dbReference type="SUPFAM" id="SSF57586">
    <property type="entry name" value="TNF receptor-like"/>
    <property type="match status" value="1"/>
</dbReference>
<keyword evidence="3" id="KW-0677">Repeat</keyword>
<dbReference type="GO" id="GO:0006924">
    <property type="term" value="P:activation-induced cell death of T cells"/>
    <property type="evidence" value="ECO:0007669"/>
    <property type="project" value="TreeGrafter"/>
</dbReference>
<proteinExistence type="predicted"/>
<dbReference type="InterPro" id="IPR001368">
    <property type="entry name" value="TNFR/NGFR_Cys_rich_reg"/>
</dbReference>
<evidence type="ECO:0000256" key="5">
    <source>
        <dbReference type="ARBA" id="ARBA00023180"/>
    </source>
</evidence>
<keyword evidence="2" id="KW-0732">Signal</keyword>
<evidence type="ECO:0000259" key="7">
    <source>
        <dbReference type="PROSITE" id="PS50017"/>
    </source>
</evidence>
<evidence type="ECO:0000313" key="10">
    <source>
        <dbReference type="Proteomes" id="UP000261520"/>
    </source>
</evidence>
<dbReference type="Ensembl" id="ENSPMGT00000027695.1">
    <property type="protein sequence ID" value="ENSPMGP00000026004.1"/>
    <property type="gene ID" value="ENSPMGG00000020969.1"/>
</dbReference>
<feature type="repeat" description="TNFR-Cys" evidence="6">
    <location>
        <begin position="39"/>
        <end position="83"/>
    </location>
</feature>
<dbReference type="PROSITE" id="PS50017">
    <property type="entry name" value="DEATH_DOMAIN"/>
    <property type="match status" value="1"/>
</dbReference>
<organism evidence="9 10">
    <name type="scientific">Periophthalmus magnuspinnatus</name>
    <dbReference type="NCBI Taxonomy" id="409849"/>
    <lineage>
        <taxon>Eukaryota</taxon>
        <taxon>Metazoa</taxon>
        <taxon>Chordata</taxon>
        <taxon>Craniata</taxon>
        <taxon>Vertebrata</taxon>
        <taxon>Euteleostomi</taxon>
        <taxon>Actinopterygii</taxon>
        <taxon>Neopterygii</taxon>
        <taxon>Teleostei</taxon>
        <taxon>Neoteleostei</taxon>
        <taxon>Acanthomorphata</taxon>
        <taxon>Gobiaria</taxon>
        <taxon>Gobiiformes</taxon>
        <taxon>Gobioidei</taxon>
        <taxon>Gobiidae</taxon>
        <taxon>Oxudercinae</taxon>
        <taxon>Periophthalmus</taxon>
    </lineage>
</organism>
<keyword evidence="4" id="KW-1015">Disulfide bond</keyword>
<dbReference type="InterPro" id="IPR011029">
    <property type="entry name" value="DEATH-like_dom_sf"/>
</dbReference>
<evidence type="ECO:0000256" key="1">
    <source>
        <dbReference type="ARBA" id="ARBA00022703"/>
    </source>
</evidence>
<dbReference type="GO" id="GO:0009897">
    <property type="term" value="C:external side of plasma membrane"/>
    <property type="evidence" value="ECO:0007669"/>
    <property type="project" value="TreeGrafter"/>
</dbReference>
<dbReference type="GO" id="GO:0097527">
    <property type="term" value="P:necroptotic signaling pathway"/>
    <property type="evidence" value="ECO:0007669"/>
    <property type="project" value="TreeGrafter"/>
</dbReference>
<dbReference type="PANTHER" id="PTHR46874:SF1">
    <property type="entry name" value="TUMOR NECROSIS FACTOR RECEPTOR SUPERFAMILY MEMBER 6"/>
    <property type="match status" value="1"/>
</dbReference>
<dbReference type="Pfam" id="PF00020">
    <property type="entry name" value="TNFR_c6"/>
    <property type="match status" value="1"/>
</dbReference>
<evidence type="ECO:0000259" key="8">
    <source>
        <dbReference type="PROSITE" id="PS50050"/>
    </source>
</evidence>
<dbReference type="Gene3D" id="2.10.50.10">
    <property type="entry name" value="Tumor Necrosis Factor Receptor, subunit A, domain 2"/>
    <property type="match status" value="2"/>
</dbReference>
<dbReference type="STRING" id="409849.ENSPMGP00000026004"/>
<evidence type="ECO:0000256" key="2">
    <source>
        <dbReference type="ARBA" id="ARBA00022729"/>
    </source>
</evidence>
<dbReference type="Pfam" id="PF00531">
    <property type="entry name" value="Death"/>
    <property type="match status" value="1"/>
</dbReference>
<reference evidence="9" key="1">
    <citation type="submission" date="2025-08" db="UniProtKB">
        <authorList>
            <consortium name="Ensembl"/>
        </authorList>
    </citation>
    <scope>IDENTIFICATION</scope>
</reference>
<evidence type="ECO:0000256" key="6">
    <source>
        <dbReference type="PROSITE-ProRule" id="PRU00206"/>
    </source>
</evidence>
<feature type="domain" description="Death" evidence="7">
    <location>
        <begin position="202"/>
        <end position="269"/>
    </location>
</feature>
<comment type="caution">
    <text evidence="6">Lacks conserved residue(s) required for the propagation of feature annotation.</text>
</comment>
<dbReference type="PANTHER" id="PTHR46874">
    <property type="entry name" value="TUMOR NECROSIS FACTOR RECEPTOR SUPERFAMILY MEMBER 6"/>
    <property type="match status" value="1"/>
</dbReference>
<feature type="domain" description="TNFR-Cys" evidence="8">
    <location>
        <begin position="39"/>
        <end position="83"/>
    </location>
</feature>
<evidence type="ECO:0000256" key="4">
    <source>
        <dbReference type="ARBA" id="ARBA00023157"/>
    </source>
</evidence>
<evidence type="ECO:0000313" key="9">
    <source>
        <dbReference type="Ensembl" id="ENSPMGP00000026004.1"/>
    </source>
</evidence>
<dbReference type="PROSITE" id="PS50050">
    <property type="entry name" value="TNFR_NGFR_2"/>
    <property type="match status" value="2"/>
</dbReference>
<dbReference type="SMART" id="SM00208">
    <property type="entry name" value="TNFR"/>
    <property type="match status" value="3"/>
</dbReference>
<dbReference type="GO" id="GO:0005031">
    <property type="term" value="F:tumor necrosis factor receptor activity"/>
    <property type="evidence" value="ECO:0007669"/>
    <property type="project" value="TreeGrafter"/>
</dbReference>
<dbReference type="InterPro" id="IPR000488">
    <property type="entry name" value="Death_dom"/>
</dbReference>
<dbReference type="SUPFAM" id="SSF47986">
    <property type="entry name" value="DEATH domain"/>
    <property type="match status" value="1"/>
</dbReference>